<evidence type="ECO:0000259" key="8">
    <source>
        <dbReference type="PROSITE" id="PS50119"/>
    </source>
</evidence>
<feature type="domain" description="B box-type" evidence="8">
    <location>
        <begin position="167"/>
        <end position="216"/>
    </location>
</feature>
<dbReference type="PROSITE" id="PS50089">
    <property type="entry name" value="ZF_RING_2"/>
    <property type="match status" value="1"/>
</dbReference>
<feature type="region of interest" description="Disordered" evidence="6">
    <location>
        <begin position="665"/>
        <end position="692"/>
    </location>
</feature>
<dbReference type="Pfam" id="PF13445">
    <property type="entry name" value="zf-RING_UBOX"/>
    <property type="match status" value="1"/>
</dbReference>
<evidence type="ECO:0000259" key="7">
    <source>
        <dbReference type="PROSITE" id="PS50089"/>
    </source>
</evidence>
<dbReference type="AlphaFoldDB" id="A0A7M7GMS3"/>
<dbReference type="RefSeq" id="XP_003730313.3">
    <property type="nucleotide sequence ID" value="XM_003730265.3"/>
</dbReference>
<dbReference type="InterPro" id="IPR013083">
    <property type="entry name" value="Znf_RING/FYVE/PHD"/>
</dbReference>
<sequence>MGFPRIAQWMGFPRIAQYGRKDQFYKPTIALDNSSEQLALLSIATSHHILFFMICLGAETSSVAALYSNIRIANKQITAQSVKNLKEKLVCAVCKNTLKNPKLLACFHAFCVECLKQGDQTEVFSGELKFPAACSKVMDLPEEGVAGLKWNPLVCRLHKVLEAKKNASQIMCDACGNSKSPLTTYCRDCLSFICDSCASYHGKMKLLLKDHHTVPLDKIINGTFQINWMEEGLWRKAHECGEHIGELRRFYCRTCKKRICRDCIVLDHTKPDHDCTTMQKLFQESKEKLNDRLTSCKEKEEHVSTLLNDVDVQAIGTNQNFHMMKERIQDLKSTAVAHLNKVEEELLHKVEVLEEKLNDKVQAFRDNMNTTKENLTKAQSKAKKVVSAKDVTDIFRGPFLPEDVLKELEELIASSDVTMTISMDLMALKFTMIEGSKLPEQLARFAKLSLPHIWRETQMFPIPDEDIVNIFCDGNSMYVACKKGIFKKLLPHEANPSTWMKLHHNTGIKQVVDMAISPTDLTFSFIAETNAASMQLFTFKLDDFPTSHGHAAPSSSVSTVPPCPLNPSARITVDSQSRIIVADNKPVMPCFIQATSRSESDSETKGKHTTPSVTNVNTSSVSLVRGGNSNKRPVAAGGGGFTFGLTLPQHQHGFAGISPISQTVSSFDKSPSKAENEISPSASKGKDTRQRITKKGSSIFTSSMILYRGKPRRSPTFGFGGTPVNQGSQLSSDSCKVPLDRVQSLAAAKTGQLVFLRWDKKAVVITDKDGGVQLEIKEPGRMYLSISCTESDALYVLSAFWGSHIVTLAKHSLEDGGPLEKIIDELDVSADFQSDEWPVIGNYGNDLVIMHTGKVIRVYSAEAWDILDDDKKDDV</sequence>
<evidence type="ECO:0000313" key="9">
    <source>
        <dbReference type="EnsemblMetazoa" id="XP_003730313"/>
    </source>
</evidence>
<dbReference type="InterPro" id="IPR001841">
    <property type="entry name" value="Znf_RING"/>
</dbReference>
<dbReference type="GO" id="GO:0008270">
    <property type="term" value="F:zinc ion binding"/>
    <property type="evidence" value="ECO:0007669"/>
    <property type="project" value="UniProtKB-KW"/>
</dbReference>
<feature type="domain" description="RING-type" evidence="7">
    <location>
        <begin position="91"/>
        <end position="134"/>
    </location>
</feature>
<dbReference type="PROSITE" id="PS00518">
    <property type="entry name" value="ZF_RING_1"/>
    <property type="match status" value="1"/>
</dbReference>
<dbReference type="InParanoid" id="A0A7M7GMS3"/>
<dbReference type="InterPro" id="IPR027370">
    <property type="entry name" value="Znf-RING_euk"/>
</dbReference>
<dbReference type="Pfam" id="PF00643">
    <property type="entry name" value="zf-B_box"/>
    <property type="match status" value="2"/>
</dbReference>
<evidence type="ECO:0000256" key="6">
    <source>
        <dbReference type="SAM" id="MobiDB-lite"/>
    </source>
</evidence>
<name>A0A7M7GMS3_STRPU</name>
<feature type="compositionally biased region" description="Low complexity" evidence="6">
    <location>
        <begin position="609"/>
        <end position="624"/>
    </location>
</feature>
<keyword evidence="1" id="KW-0479">Metal-binding</keyword>
<dbReference type="Gene3D" id="3.30.40.10">
    <property type="entry name" value="Zinc/RING finger domain, C3HC4 (zinc finger)"/>
    <property type="match status" value="1"/>
</dbReference>
<feature type="coiled-coil region" evidence="5">
    <location>
        <begin position="336"/>
        <end position="381"/>
    </location>
</feature>
<keyword evidence="3" id="KW-0862">Zinc</keyword>
<dbReference type="InterPro" id="IPR017907">
    <property type="entry name" value="Znf_RING_CS"/>
</dbReference>
<dbReference type="PANTHER" id="PTHR25462">
    <property type="entry name" value="BONUS, ISOFORM C-RELATED"/>
    <property type="match status" value="1"/>
</dbReference>
<dbReference type="SUPFAM" id="SSF57850">
    <property type="entry name" value="RING/U-box"/>
    <property type="match status" value="1"/>
</dbReference>
<evidence type="ECO:0000313" key="10">
    <source>
        <dbReference type="Proteomes" id="UP000007110"/>
    </source>
</evidence>
<reference evidence="9" key="2">
    <citation type="submission" date="2021-01" db="UniProtKB">
        <authorList>
            <consortium name="EnsemblMetazoa"/>
        </authorList>
    </citation>
    <scope>IDENTIFICATION</scope>
</reference>
<dbReference type="CDD" id="cd19757">
    <property type="entry name" value="Bbox1"/>
    <property type="match status" value="1"/>
</dbReference>
<keyword evidence="10" id="KW-1185">Reference proteome</keyword>
<dbReference type="PANTHER" id="PTHR25462:SF229">
    <property type="entry name" value="TRANSCRIPTION INTERMEDIARY FACTOR 1-BETA"/>
    <property type="match status" value="1"/>
</dbReference>
<feature type="domain" description="B box-type" evidence="8">
    <location>
        <begin position="235"/>
        <end position="278"/>
    </location>
</feature>
<dbReference type="GO" id="GO:0061630">
    <property type="term" value="F:ubiquitin protein ligase activity"/>
    <property type="evidence" value="ECO:0000318"/>
    <property type="project" value="GO_Central"/>
</dbReference>
<keyword evidence="2 4" id="KW-0863">Zinc-finger</keyword>
<protein>
    <submittedName>
        <fullName evidence="9">Uncharacterized protein</fullName>
    </submittedName>
</protein>
<dbReference type="Gene3D" id="3.30.160.60">
    <property type="entry name" value="Classic Zinc Finger"/>
    <property type="match status" value="1"/>
</dbReference>
<dbReference type="Proteomes" id="UP000007110">
    <property type="component" value="Unassembled WGS sequence"/>
</dbReference>
<organism evidence="9 10">
    <name type="scientific">Strongylocentrotus purpuratus</name>
    <name type="common">Purple sea urchin</name>
    <dbReference type="NCBI Taxonomy" id="7668"/>
    <lineage>
        <taxon>Eukaryota</taxon>
        <taxon>Metazoa</taxon>
        <taxon>Echinodermata</taxon>
        <taxon>Eleutherozoa</taxon>
        <taxon>Echinozoa</taxon>
        <taxon>Echinoidea</taxon>
        <taxon>Euechinoidea</taxon>
        <taxon>Echinacea</taxon>
        <taxon>Camarodonta</taxon>
        <taxon>Echinidea</taxon>
        <taxon>Strongylocentrotidae</taxon>
        <taxon>Strongylocentrotus</taxon>
    </lineage>
</organism>
<dbReference type="KEGG" id="spu:100891252"/>
<dbReference type="OrthoDB" id="6082856at2759"/>
<proteinExistence type="predicted"/>
<dbReference type="SUPFAM" id="SSF57845">
    <property type="entry name" value="B-box zinc-binding domain"/>
    <property type="match status" value="1"/>
</dbReference>
<evidence type="ECO:0000256" key="4">
    <source>
        <dbReference type="PROSITE-ProRule" id="PRU00024"/>
    </source>
</evidence>
<dbReference type="InterPro" id="IPR000315">
    <property type="entry name" value="Znf_B-box"/>
</dbReference>
<dbReference type="PROSITE" id="PS50119">
    <property type="entry name" value="ZF_BBOX"/>
    <property type="match status" value="2"/>
</dbReference>
<evidence type="ECO:0000256" key="3">
    <source>
        <dbReference type="ARBA" id="ARBA00022833"/>
    </source>
</evidence>
<evidence type="ECO:0000256" key="1">
    <source>
        <dbReference type="ARBA" id="ARBA00022723"/>
    </source>
</evidence>
<reference evidence="10" key="1">
    <citation type="submission" date="2015-02" db="EMBL/GenBank/DDBJ databases">
        <title>Genome sequencing for Strongylocentrotus purpuratus.</title>
        <authorList>
            <person name="Murali S."/>
            <person name="Liu Y."/>
            <person name="Vee V."/>
            <person name="English A."/>
            <person name="Wang M."/>
            <person name="Skinner E."/>
            <person name="Han Y."/>
            <person name="Muzny D.M."/>
            <person name="Worley K.C."/>
            <person name="Gibbs R.A."/>
        </authorList>
    </citation>
    <scope>NUCLEOTIDE SEQUENCE</scope>
</reference>
<accession>A0A7M7GMS3</accession>
<dbReference type="GeneID" id="100891252"/>
<dbReference type="EnsemblMetazoa" id="XM_003730265">
    <property type="protein sequence ID" value="XP_003730313"/>
    <property type="gene ID" value="LOC100891252"/>
</dbReference>
<dbReference type="InterPro" id="IPR047153">
    <property type="entry name" value="TRIM45/56/19-like"/>
</dbReference>
<dbReference type="SMART" id="SM00336">
    <property type="entry name" value="BBOX"/>
    <property type="match status" value="2"/>
</dbReference>
<evidence type="ECO:0000256" key="2">
    <source>
        <dbReference type="ARBA" id="ARBA00022771"/>
    </source>
</evidence>
<feature type="region of interest" description="Disordered" evidence="6">
    <location>
        <begin position="595"/>
        <end position="628"/>
    </location>
</feature>
<evidence type="ECO:0000256" key="5">
    <source>
        <dbReference type="SAM" id="Coils"/>
    </source>
</evidence>
<keyword evidence="5" id="KW-0175">Coiled coil</keyword>